<dbReference type="OrthoDB" id="3366823at2759"/>
<keyword evidence="4" id="KW-0539">Nucleus</keyword>
<feature type="region of interest" description="Disordered" evidence="5">
    <location>
        <begin position="556"/>
        <end position="600"/>
    </location>
</feature>
<dbReference type="InterPro" id="IPR012492">
    <property type="entry name" value="RED_C"/>
</dbReference>
<comment type="similarity">
    <text evidence="2">Belongs to the RED family.</text>
</comment>
<organism evidence="8 9">
    <name type="scientific">Absidia repens</name>
    <dbReference type="NCBI Taxonomy" id="90262"/>
    <lineage>
        <taxon>Eukaryota</taxon>
        <taxon>Fungi</taxon>
        <taxon>Fungi incertae sedis</taxon>
        <taxon>Mucoromycota</taxon>
        <taxon>Mucoromycotina</taxon>
        <taxon>Mucoromycetes</taxon>
        <taxon>Mucorales</taxon>
        <taxon>Cunninghamellaceae</taxon>
        <taxon>Absidia</taxon>
    </lineage>
</organism>
<protein>
    <submittedName>
        <fullName evidence="8">RED-like protein N-terminal region-domain-containing protein</fullName>
    </submittedName>
</protein>
<feature type="compositionally biased region" description="Basic residues" evidence="5">
    <location>
        <begin position="52"/>
        <end position="61"/>
    </location>
</feature>
<dbReference type="EMBL" id="MCGE01000011">
    <property type="protein sequence ID" value="ORZ16464.1"/>
    <property type="molecule type" value="Genomic_DNA"/>
</dbReference>
<gene>
    <name evidence="8" type="ORF">BCR42DRAFT_451406</name>
</gene>
<keyword evidence="3" id="KW-0677">Repeat</keyword>
<feature type="compositionally biased region" description="Polar residues" evidence="5">
    <location>
        <begin position="476"/>
        <end position="486"/>
    </location>
</feature>
<dbReference type="Pfam" id="PF07808">
    <property type="entry name" value="RED_N"/>
    <property type="match status" value="1"/>
</dbReference>
<feature type="domain" description="Protein RED C-terminal" evidence="6">
    <location>
        <begin position="524"/>
        <end position="597"/>
    </location>
</feature>
<evidence type="ECO:0000313" key="8">
    <source>
        <dbReference type="EMBL" id="ORZ16464.1"/>
    </source>
</evidence>
<evidence type="ECO:0000256" key="3">
    <source>
        <dbReference type="ARBA" id="ARBA00022737"/>
    </source>
</evidence>
<evidence type="ECO:0000256" key="4">
    <source>
        <dbReference type="ARBA" id="ARBA00023242"/>
    </source>
</evidence>
<feature type="region of interest" description="Disordered" evidence="5">
    <location>
        <begin position="386"/>
        <end position="510"/>
    </location>
</feature>
<dbReference type="STRING" id="90262.A0A1X2IH28"/>
<feature type="compositionally biased region" description="Acidic residues" evidence="5">
    <location>
        <begin position="459"/>
        <end position="470"/>
    </location>
</feature>
<feature type="compositionally biased region" description="Basic and acidic residues" evidence="5">
    <location>
        <begin position="62"/>
        <end position="83"/>
    </location>
</feature>
<feature type="region of interest" description="Disordered" evidence="5">
    <location>
        <begin position="1"/>
        <end position="102"/>
    </location>
</feature>
<dbReference type="GO" id="GO:0005634">
    <property type="term" value="C:nucleus"/>
    <property type="evidence" value="ECO:0007669"/>
    <property type="project" value="UniProtKB-SubCell"/>
</dbReference>
<comment type="caution">
    <text evidence="8">The sequence shown here is derived from an EMBL/GenBank/DDBJ whole genome shotgun (WGS) entry which is preliminary data.</text>
</comment>
<evidence type="ECO:0000256" key="2">
    <source>
        <dbReference type="ARBA" id="ARBA00006660"/>
    </source>
</evidence>
<evidence type="ECO:0000256" key="5">
    <source>
        <dbReference type="SAM" id="MobiDB-lite"/>
    </source>
</evidence>
<evidence type="ECO:0000259" key="7">
    <source>
        <dbReference type="Pfam" id="PF07808"/>
    </source>
</evidence>
<reference evidence="8 9" key="1">
    <citation type="submission" date="2016-07" db="EMBL/GenBank/DDBJ databases">
        <title>Pervasive Adenine N6-methylation of Active Genes in Fungi.</title>
        <authorList>
            <consortium name="DOE Joint Genome Institute"/>
            <person name="Mondo S.J."/>
            <person name="Dannebaum R.O."/>
            <person name="Kuo R.C."/>
            <person name="Labutti K."/>
            <person name="Haridas S."/>
            <person name="Kuo A."/>
            <person name="Salamov A."/>
            <person name="Ahrendt S.R."/>
            <person name="Lipzen A."/>
            <person name="Sullivan W."/>
            <person name="Andreopoulos W.B."/>
            <person name="Clum A."/>
            <person name="Lindquist E."/>
            <person name="Daum C."/>
            <person name="Ramamoorthy G.K."/>
            <person name="Gryganskyi A."/>
            <person name="Culley D."/>
            <person name="Magnuson J.K."/>
            <person name="James T.Y."/>
            <person name="O'Malley M.A."/>
            <person name="Stajich J.E."/>
            <person name="Spatafora J.W."/>
            <person name="Visel A."/>
            <person name="Grigoriev I.V."/>
        </authorList>
    </citation>
    <scope>NUCLEOTIDE SEQUENCE [LARGE SCALE GENOMIC DNA]</scope>
    <source>
        <strain evidence="8 9">NRRL 1336</strain>
    </source>
</reference>
<dbReference type="PANTHER" id="PTHR12765">
    <property type="entry name" value="RED PROTEIN IK FACTOR CYTOKINE IK"/>
    <property type="match status" value="1"/>
</dbReference>
<dbReference type="AlphaFoldDB" id="A0A1X2IH28"/>
<evidence type="ECO:0000256" key="1">
    <source>
        <dbReference type="ARBA" id="ARBA00004123"/>
    </source>
</evidence>
<accession>A0A1X2IH28</accession>
<sequence length="600" mass="67336">MANDGLSQEDFRKLLQTPRPGSDTSFTSTPKFKAPAPKAPRNEGSAVFAKPKSIKYKKKRTQGADDQDKLNYRDRAAERRVGENEPSSDQQTTEDLLRPMEQDEALDAQQVYEQSKYLGGDIQHTHLVKGLDFTLLNKVRRQIHEKNSSTSDDEDEDNDMEQADEMENGNNIKSAMVMDEQAEDALDNALDRLARGEKAMDEGSAPTMKDVSHLSATAKALDNIFKHSTGATGDNNNNKINATSLGTSHSTPLVYELFRPGRMAFLFPAATKTSIDSFTIPTAVIRSKADINERQQQSSQASGWSDEALQESELVLSKVSQVMARSRQQQQLEQQKAKQLEEQRNLKLMAASQVSPPSPKNDMEDDSDDNLIFSDVEGDYVLDESTIEKQKQQEPPSDENAPAKRTNYFMDNDQDDNDVTMDQSTETSAMVSEMMESTAAANGGDMVTGGGQKRKYELGPEESIDTDSQDMDMFGLSTTALPTSFTDRQRMTVMDDEDDEGGDGDDKRSMRHQQATLLVDQGTHKNKKAQLSRWDFDDEEQWQHYKSTVEIQPKSAAQFGVKMGDGRKRNKERRTMTDKQKLNREYQQVKGIMDKKYGKS</sequence>
<proteinExistence type="inferred from homology"/>
<keyword evidence="9" id="KW-1185">Reference proteome</keyword>
<dbReference type="InterPro" id="IPR039896">
    <property type="entry name" value="Red-like"/>
</dbReference>
<feature type="region of interest" description="Disordered" evidence="5">
    <location>
        <begin position="349"/>
        <end position="371"/>
    </location>
</feature>
<evidence type="ECO:0000259" key="6">
    <source>
        <dbReference type="Pfam" id="PF07807"/>
    </source>
</evidence>
<feature type="domain" description="RED-like N-terminal" evidence="7">
    <location>
        <begin position="52"/>
        <end position="338"/>
    </location>
</feature>
<dbReference type="Proteomes" id="UP000193560">
    <property type="component" value="Unassembled WGS sequence"/>
</dbReference>
<evidence type="ECO:0000313" key="9">
    <source>
        <dbReference type="Proteomes" id="UP000193560"/>
    </source>
</evidence>
<dbReference type="Pfam" id="PF07807">
    <property type="entry name" value="RED_C"/>
    <property type="match status" value="1"/>
</dbReference>
<feature type="compositionally biased region" description="Polar residues" evidence="5">
    <location>
        <begin position="85"/>
        <end position="94"/>
    </location>
</feature>
<name>A0A1X2IH28_9FUNG</name>
<feature type="compositionally biased region" description="Basic and acidic residues" evidence="5">
    <location>
        <begin position="573"/>
        <end position="584"/>
    </location>
</feature>
<comment type="subcellular location">
    <subcellularLocation>
        <location evidence="1">Nucleus</location>
    </subcellularLocation>
</comment>
<dbReference type="InterPro" id="IPR012916">
    <property type="entry name" value="RED_N"/>
</dbReference>
<feature type="compositionally biased region" description="Acidic residues" evidence="5">
    <location>
        <begin position="494"/>
        <end position="503"/>
    </location>
</feature>